<feature type="region of interest" description="Disordered" evidence="1">
    <location>
        <begin position="28"/>
        <end position="221"/>
    </location>
</feature>
<feature type="region of interest" description="Disordered" evidence="1">
    <location>
        <begin position="717"/>
        <end position="751"/>
    </location>
</feature>
<dbReference type="AlphaFoldDB" id="A0A8H7SCN1"/>
<proteinExistence type="predicted"/>
<keyword evidence="3" id="KW-1185">Reference proteome</keyword>
<feature type="compositionally biased region" description="Low complexity" evidence="1">
    <location>
        <begin position="626"/>
        <end position="646"/>
    </location>
</feature>
<reference evidence="2 3" key="1">
    <citation type="submission" date="2020-12" db="EMBL/GenBank/DDBJ databases">
        <title>Metabolic potential, ecology and presence of endohyphal bacteria is reflected in genomic diversity of Mucoromycotina.</title>
        <authorList>
            <person name="Muszewska A."/>
            <person name="Okrasinska A."/>
            <person name="Steczkiewicz K."/>
            <person name="Drgas O."/>
            <person name="Orlowska M."/>
            <person name="Perlinska-Lenart U."/>
            <person name="Aleksandrzak-Piekarczyk T."/>
            <person name="Szatraj K."/>
            <person name="Zielenkiewicz U."/>
            <person name="Pilsyk S."/>
            <person name="Malc E."/>
            <person name="Mieczkowski P."/>
            <person name="Kruszewska J.S."/>
            <person name="Biernat P."/>
            <person name="Pawlowska J."/>
        </authorList>
    </citation>
    <scope>NUCLEOTIDE SEQUENCE [LARGE SCALE GENOMIC DNA]</scope>
    <source>
        <strain evidence="2 3">CBS 142.35</strain>
    </source>
</reference>
<feature type="compositionally biased region" description="Polar residues" evidence="1">
    <location>
        <begin position="386"/>
        <end position="418"/>
    </location>
</feature>
<feature type="compositionally biased region" description="Low complexity" evidence="1">
    <location>
        <begin position="172"/>
        <end position="221"/>
    </location>
</feature>
<evidence type="ECO:0000256" key="1">
    <source>
        <dbReference type="SAM" id="MobiDB-lite"/>
    </source>
</evidence>
<feature type="compositionally biased region" description="Polar residues" evidence="1">
    <location>
        <begin position="730"/>
        <end position="740"/>
    </location>
</feature>
<feature type="compositionally biased region" description="Basic and acidic residues" evidence="1">
    <location>
        <begin position="717"/>
        <end position="729"/>
    </location>
</feature>
<dbReference type="Proteomes" id="UP000646827">
    <property type="component" value="Unassembled WGS sequence"/>
</dbReference>
<accession>A0A8H7SCN1</accession>
<gene>
    <name evidence="2" type="ORF">INT45_010218</name>
</gene>
<evidence type="ECO:0000313" key="2">
    <source>
        <dbReference type="EMBL" id="KAG2226939.1"/>
    </source>
</evidence>
<feature type="compositionally biased region" description="Acidic residues" evidence="1">
    <location>
        <begin position="33"/>
        <end position="55"/>
    </location>
</feature>
<dbReference type="EMBL" id="JAEPRB010000012">
    <property type="protein sequence ID" value="KAG2226939.1"/>
    <property type="molecule type" value="Genomic_DNA"/>
</dbReference>
<dbReference type="OrthoDB" id="2274534at2759"/>
<feature type="compositionally biased region" description="Low complexity" evidence="1">
    <location>
        <begin position="486"/>
        <end position="495"/>
    </location>
</feature>
<sequence length="751" mass="80766">MIALIIPRGSNTNTNNYNDNKHRAILIPRQEDPEWVEGDGDEGDATATDNYEDPSTETYQATDAYDDGSVATTTDDWQNPTTTDVWQDPTTTEDWQDPTTTDEWQDPTTTDDWQNPTTTDDWQDPTTTDDWQDPTTTDDWQDPTTTESVWIDPTTEPSLDPTSSENAEESSTESAAIPITTTTEQQETTSAPETTDVTQPSTTDEQPTTTTQKTFSVTSSTATPSLVLGSNECADDPIAVNGNCPSDHFCNAATKQCDTLSDNGGQCYEDFQCKSGYCNNGSCGDEPGNEASNLSGGQIAGITVGSIAGAILLVGALMWCQKRRSRQVSTRARKFEQIRTEDEDLESVGVMRDTGNRTSKYNLLTSPMTGTAVGRSLSRMGGGYSGTSRSMNSQAYLSHNPQPSMSERSVPYSSTSGNGMDNTRAAAYGAGAAVVGGAALAGATHSDNNRQSKLEQPIDPTIYEDQQYYGNLAVGTSDNHDDNNRQTQQQLQQQLAKHDDPYRMSQASAIDPFGAATAYNNATRPSTSIERPPTTVLRESTFNNLHAPIFHISAPQDDKTVPAGGGAYVPQIANADNEQTQQSPEMDAFGGGKRGSWLLKEIAARWQQGSATGARASGVTTTTDASSINNEAINNNNSDNNNVNISPTKQLSPVVDNNNTHGALWDDGLVSAGGSSVARSASTASTNPFRSSLSNPRDSVISALRIPPIQEDAWTLEDHVSLSGDDNKTVTKGNNSNDTSTQQQHEHQETK</sequence>
<comment type="caution">
    <text evidence="2">The sequence shown here is derived from an EMBL/GenBank/DDBJ whole genome shotgun (WGS) entry which is preliminary data.</text>
</comment>
<feature type="region of interest" description="Disordered" evidence="1">
    <location>
        <begin position="472"/>
        <end position="499"/>
    </location>
</feature>
<protein>
    <submittedName>
        <fullName evidence="2">Uncharacterized protein</fullName>
    </submittedName>
</protein>
<feature type="compositionally biased region" description="Low complexity" evidence="1">
    <location>
        <begin position="72"/>
        <end position="146"/>
    </location>
</feature>
<organism evidence="2 3">
    <name type="scientific">Circinella minor</name>
    <dbReference type="NCBI Taxonomy" id="1195481"/>
    <lineage>
        <taxon>Eukaryota</taxon>
        <taxon>Fungi</taxon>
        <taxon>Fungi incertae sedis</taxon>
        <taxon>Mucoromycota</taxon>
        <taxon>Mucoromycotina</taxon>
        <taxon>Mucoromycetes</taxon>
        <taxon>Mucorales</taxon>
        <taxon>Lichtheimiaceae</taxon>
        <taxon>Circinella</taxon>
    </lineage>
</organism>
<name>A0A8H7SCN1_9FUNG</name>
<evidence type="ECO:0000313" key="3">
    <source>
        <dbReference type="Proteomes" id="UP000646827"/>
    </source>
</evidence>
<feature type="region of interest" description="Disordered" evidence="1">
    <location>
        <begin position="611"/>
        <end position="647"/>
    </location>
</feature>
<feature type="region of interest" description="Disordered" evidence="1">
    <location>
        <begin position="372"/>
        <end position="418"/>
    </location>
</feature>